<dbReference type="AlphaFoldDB" id="A0AAV7HT81"/>
<dbReference type="Proteomes" id="UP000826195">
    <property type="component" value="Unassembled WGS sequence"/>
</dbReference>
<sequence length="101" mass="11270">MWYMVSSLGYYIPVQDVSGAKMILFTLFAVCSIIVGLIYKHTKLGPLIPNSKFVPVTVDPNVSRQMIHGMDVDEIGESMARKKNLRTSRQTVSITAPIQLI</sequence>
<accession>A0AAV7HT81</accession>
<feature type="transmembrane region" description="Helical" evidence="1">
    <location>
        <begin position="20"/>
        <end position="39"/>
    </location>
</feature>
<keyword evidence="3" id="KW-1185">Reference proteome</keyword>
<keyword evidence="1" id="KW-1133">Transmembrane helix</keyword>
<keyword evidence="1" id="KW-0472">Membrane</keyword>
<dbReference type="EMBL" id="JAHXZJ010002237">
    <property type="protein sequence ID" value="KAH0547287.1"/>
    <property type="molecule type" value="Genomic_DNA"/>
</dbReference>
<reference evidence="2 3" key="1">
    <citation type="journal article" date="2021" name="J. Hered.">
        <title>A chromosome-level genome assembly of the parasitoid wasp, Cotesia glomerata (Hymenoptera: Braconidae).</title>
        <authorList>
            <person name="Pinto B.J."/>
            <person name="Weis J.J."/>
            <person name="Gamble T."/>
            <person name="Ode P.J."/>
            <person name="Paul R."/>
            <person name="Zaspel J.M."/>
        </authorList>
    </citation>
    <scope>NUCLEOTIDE SEQUENCE [LARGE SCALE GENOMIC DNA]</scope>
    <source>
        <strain evidence="2">CgM1</strain>
    </source>
</reference>
<evidence type="ECO:0000313" key="2">
    <source>
        <dbReference type="EMBL" id="KAH0547287.1"/>
    </source>
</evidence>
<comment type="caution">
    <text evidence="2">The sequence shown here is derived from an EMBL/GenBank/DDBJ whole genome shotgun (WGS) entry which is preliminary data.</text>
</comment>
<evidence type="ECO:0000313" key="3">
    <source>
        <dbReference type="Proteomes" id="UP000826195"/>
    </source>
</evidence>
<organism evidence="2 3">
    <name type="scientific">Cotesia glomerata</name>
    <name type="common">Lepidopteran parasitic wasp</name>
    <name type="synonym">Apanteles glomeratus</name>
    <dbReference type="NCBI Taxonomy" id="32391"/>
    <lineage>
        <taxon>Eukaryota</taxon>
        <taxon>Metazoa</taxon>
        <taxon>Ecdysozoa</taxon>
        <taxon>Arthropoda</taxon>
        <taxon>Hexapoda</taxon>
        <taxon>Insecta</taxon>
        <taxon>Pterygota</taxon>
        <taxon>Neoptera</taxon>
        <taxon>Endopterygota</taxon>
        <taxon>Hymenoptera</taxon>
        <taxon>Apocrita</taxon>
        <taxon>Ichneumonoidea</taxon>
        <taxon>Braconidae</taxon>
        <taxon>Microgastrinae</taxon>
        <taxon>Cotesia</taxon>
    </lineage>
</organism>
<name>A0AAV7HT81_COTGL</name>
<protein>
    <submittedName>
        <fullName evidence="2">Uncharacterized protein</fullName>
    </submittedName>
</protein>
<keyword evidence="1" id="KW-0812">Transmembrane</keyword>
<gene>
    <name evidence="2" type="ORF">KQX54_018393</name>
</gene>
<evidence type="ECO:0000256" key="1">
    <source>
        <dbReference type="SAM" id="Phobius"/>
    </source>
</evidence>
<proteinExistence type="predicted"/>